<proteinExistence type="predicted"/>
<dbReference type="Pfam" id="PF12680">
    <property type="entry name" value="SnoaL_2"/>
    <property type="match status" value="1"/>
</dbReference>
<keyword evidence="3" id="KW-1185">Reference proteome</keyword>
<comment type="caution">
    <text evidence="2">The sequence shown here is derived from an EMBL/GenBank/DDBJ whole genome shotgun (WGS) entry which is preliminary data.</text>
</comment>
<dbReference type="InterPro" id="IPR037401">
    <property type="entry name" value="SnoaL-like"/>
</dbReference>
<dbReference type="InterPro" id="IPR032710">
    <property type="entry name" value="NTF2-like_dom_sf"/>
</dbReference>
<dbReference type="EMBL" id="JBFARM010000001">
    <property type="protein sequence ID" value="MEV4284694.1"/>
    <property type="molecule type" value="Genomic_DNA"/>
</dbReference>
<evidence type="ECO:0000259" key="1">
    <source>
        <dbReference type="Pfam" id="PF12680"/>
    </source>
</evidence>
<name>A0ABV3GWQ0_9ACTN</name>
<evidence type="ECO:0000313" key="3">
    <source>
        <dbReference type="Proteomes" id="UP001552427"/>
    </source>
</evidence>
<feature type="domain" description="SnoaL-like" evidence="1">
    <location>
        <begin position="10"/>
        <end position="112"/>
    </location>
</feature>
<organism evidence="2 3">
    <name type="scientific">Nonomuraea bangladeshensis</name>
    <dbReference type="NCBI Taxonomy" id="404385"/>
    <lineage>
        <taxon>Bacteria</taxon>
        <taxon>Bacillati</taxon>
        <taxon>Actinomycetota</taxon>
        <taxon>Actinomycetes</taxon>
        <taxon>Streptosporangiales</taxon>
        <taxon>Streptosporangiaceae</taxon>
        <taxon>Nonomuraea</taxon>
    </lineage>
</organism>
<dbReference type="Proteomes" id="UP001552427">
    <property type="component" value="Unassembled WGS sequence"/>
</dbReference>
<gene>
    <name evidence="2" type="ORF">AB0K40_04260</name>
</gene>
<evidence type="ECO:0000313" key="2">
    <source>
        <dbReference type="EMBL" id="MEV4284694.1"/>
    </source>
</evidence>
<dbReference type="Gene3D" id="3.10.450.50">
    <property type="match status" value="1"/>
</dbReference>
<protein>
    <submittedName>
        <fullName evidence="2">Nuclear transport factor 2 family protein</fullName>
    </submittedName>
</protein>
<reference evidence="2 3" key="1">
    <citation type="submission" date="2024-06" db="EMBL/GenBank/DDBJ databases">
        <title>The Natural Products Discovery Center: Release of the First 8490 Sequenced Strains for Exploring Actinobacteria Biosynthetic Diversity.</title>
        <authorList>
            <person name="Kalkreuter E."/>
            <person name="Kautsar S.A."/>
            <person name="Yang D."/>
            <person name="Bader C.D."/>
            <person name="Teijaro C.N."/>
            <person name="Fluegel L."/>
            <person name="Davis C.M."/>
            <person name="Simpson J.R."/>
            <person name="Lauterbach L."/>
            <person name="Steele A.D."/>
            <person name="Gui C."/>
            <person name="Meng S."/>
            <person name="Li G."/>
            <person name="Viehrig K."/>
            <person name="Ye F."/>
            <person name="Su P."/>
            <person name="Kiefer A.F."/>
            <person name="Nichols A."/>
            <person name="Cepeda A.J."/>
            <person name="Yan W."/>
            <person name="Fan B."/>
            <person name="Jiang Y."/>
            <person name="Adhikari A."/>
            <person name="Zheng C.-J."/>
            <person name="Schuster L."/>
            <person name="Cowan T.M."/>
            <person name="Smanski M.J."/>
            <person name="Chevrette M.G."/>
            <person name="De Carvalho L.P.S."/>
            <person name="Shen B."/>
        </authorList>
    </citation>
    <scope>NUCLEOTIDE SEQUENCE [LARGE SCALE GENOMIC DNA]</scope>
    <source>
        <strain evidence="2 3">NPDC049574</strain>
    </source>
</reference>
<dbReference type="SUPFAM" id="SSF54427">
    <property type="entry name" value="NTF2-like"/>
    <property type="match status" value="1"/>
</dbReference>
<dbReference type="RefSeq" id="WP_364445116.1">
    <property type="nucleotide sequence ID" value="NZ_JBFARM010000001.1"/>
</dbReference>
<accession>A0ABV3GWQ0</accession>
<sequence length="123" mass="13272">MTIIMDNTLVERYVAAWNETDAEARAKAVAELWTEDATYTDPLADVAGHDGIAAVIAGAQGMFPGLVFTPGEVYDAHHHIARFTWHLGPADGEPVAVGFDVVELAEDGRIRRVLGFLDRVPAA</sequence>